<proteinExistence type="predicted"/>
<evidence type="ECO:0000313" key="2">
    <source>
        <dbReference type="Proteomes" id="UP000510682"/>
    </source>
</evidence>
<name>A0A7D6I8A7_9MYCO</name>
<gene>
    <name evidence="1" type="ORF">H0P51_11745</name>
</gene>
<dbReference type="RefSeq" id="WP_180918202.1">
    <property type="nucleotide sequence ID" value="NZ_CP059165.1"/>
</dbReference>
<dbReference type="KEGG" id="mgor:H0P51_11745"/>
<evidence type="ECO:0000313" key="1">
    <source>
        <dbReference type="EMBL" id="QLL09478.1"/>
    </source>
</evidence>
<dbReference type="AlphaFoldDB" id="A0A7D6I8A7"/>
<accession>A0A7D6I8A7</accession>
<dbReference type="EMBL" id="CP059165">
    <property type="protein sequence ID" value="QLL09478.1"/>
    <property type="molecule type" value="Genomic_DNA"/>
</dbReference>
<reference evidence="1" key="2">
    <citation type="submission" date="2020-07" db="EMBL/GenBank/DDBJ databases">
        <authorList>
            <person name="Yu X."/>
        </authorList>
    </citation>
    <scope>NUCLEOTIDE SEQUENCE [LARGE SCALE GENOMIC DNA]</scope>
    <source>
        <strain evidence="1">24T</strain>
    </source>
</reference>
<keyword evidence="2" id="KW-1185">Reference proteome</keyword>
<dbReference type="Proteomes" id="UP000510682">
    <property type="component" value="Chromosome"/>
</dbReference>
<organism evidence="1 2">
    <name type="scientific">Mycobacterium vicinigordonae</name>
    <dbReference type="NCBI Taxonomy" id="1719132"/>
    <lineage>
        <taxon>Bacteria</taxon>
        <taxon>Bacillati</taxon>
        <taxon>Actinomycetota</taxon>
        <taxon>Actinomycetes</taxon>
        <taxon>Mycobacteriales</taxon>
        <taxon>Mycobacteriaceae</taxon>
        <taxon>Mycobacterium</taxon>
    </lineage>
</organism>
<protein>
    <recommendedName>
        <fullName evidence="3">ABM domain-containing protein</fullName>
    </recommendedName>
</protein>
<dbReference type="InterPro" id="IPR011008">
    <property type="entry name" value="Dimeric_a/b-barrel"/>
</dbReference>
<reference evidence="1" key="1">
    <citation type="submission" date="2020-07" db="EMBL/GenBank/DDBJ databases">
        <title>Description of Mycobacterium gordonae subsp. intergordonae subsp.nov. and Mycobacterium gordonae subsp. gordonae subsp. nov.</title>
        <authorList>
            <person name="Huang H."/>
        </authorList>
    </citation>
    <scope>NUCLEOTIDE SEQUENCE [LARGE SCALE GENOMIC DNA]</scope>
    <source>
        <strain evidence="1">24T</strain>
    </source>
</reference>
<dbReference type="SUPFAM" id="SSF54909">
    <property type="entry name" value="Dimeric alpha+beta barrel"/>
    <property type="match status" value="1"/>
</dbReference>
<sequence length="206" mass="22835">MYARSTTIQAQPSLLNMGVAHMRDVVLPTLQDIDGCLGMSLLVDRESARCVATSAWETAEAMRGSAERVWPIRSRAVKIFGGSAVVDQWDISMLHRDHRSGLGACVRATWLKARPERFDQALDYYKLAVLPAVEQFDGFCSASLMIDRTSARAVVSVTYDSREAMDRSSEAARSLRTAILRDLGIDQDDVGEFELAIARLRVPELV</sequence>
<evidence type="ECO:0008006" key="3">
    <source>
        <dbReference type="Google" id="ProtNLM"/>
    </source>
</evidence>